<gene>
    <name evidence="2" type="primary">LOC111305628</name>
</gene>
<proteinExistence type="predicted"/>
<dbReference type="KEGG" id="dzi:111305628"/>
<evidence type="ECO:0000313" key="1">
    <source>
        <dbReference type="Proteomes" id="UP000515121"/>
    </source>
</evidence>
<protein>
    <submittedName>
        <fullName evidence="2">Uncharacterized protein LOC111305628 isoform X1</fullName>
    </submittedName>
</protein>
<name>A0A6P6A251_DURZI</name>
<dbReference type="RefSeq" id="XP_022759068.1">
    <property type="nucleotide sequence ID" value="XM_022903333.1"/>
</dbReference>
<dbReference type="GeneID" id="111305628"/>
<dbReference type="Proteomes" id="UP000515121">
    <property type="component" value="Unplaced"/>
</dbReference>
<reference evidence="2" key="1">
    <citation type="submission" date="2025-08" db="UniProtKB">
        <authorList>
            <consortium name="RefSeq"/>
        </authorList>
    </citation>
    <scope>IDENTIFICATION</scope>
    <source>
        <tissue evidence="2">Fruit stalk</tissue>
    </source>
</reference>
<dbReference type="AlphaFoldDB" id="A0A6P6A251"/>
<evidence type="ECO:0000313" key="2">
    <source>
        <dbReference type="RefSeq" id="XP_022759068.1"/>
    </source>
</evidence>
<dbReference type="GO" id="GO:0009570">
    <property type="term" value="C:chloroplast stroma"/>
    <property type="evidence" value="ECO:0007669"/>
    <property type="project" value="TreeGrafter"/>
</dbReference>
<dbReference type="OrthoDB" id="513821at2759"/>
<keyword evidence="1" id="KW-1185">Reference proteome</keyword>
<sequence length="210" mass="24174">MQRLEKHSSNVYAKKKSDAELFAKEIPDTPGELIEYFLDTEAQEIEFKIARLRQRLDEEFFSHLKFEIGQIRFAVSKTEDMEDRLIELEALQKALQEGTEAYDKMQADLIAAKKSLTNILTSKDIKATMVERNELNRSLLTLLDENIANAHMGNQVSIVLKSQEYVLTCIHAYIVLKYKSLGLSNIVMYHQPPDHHRKSVAESIECKAEE</sequence>
<dbReference type="PANTHER" id="PTHR36333:SF1">
    <property type="entry name" value="DIMETHYLALLYL, ADENOSINE TRNA METHYLTHIOTRANSFERASE"/>
    <property type="match status" value="1"/>
</dbReference>
<accession>A0A6P6A251</accession>
<organism evidence="1 2">
    <name type="scientific">Durio zibethinus</name>
    <name type="common">Durian</name>
    <dbReference type="NCBI Taxonomy" id="66656"/>
    <lineage>
        <taxon>Eukaryota</taxon>
        <taxon>Viridiplantae</taxon>
        <taxon>Streptophyta</taxon>
        <taxon>Embryophyta</taxon>
        <taxon>Tracheophyta</taxon>
        <taxon>Spermatophyta</taxon>
        <taxon>Magnoliopsida</taxon>
        <taxon>eudicotyledons</taxon>
        <taxon>Gunneridae</taxon>
        <taxon>Pentapetalae</taxon>
        <taxon>rosids</taxon>
        <taxon>malvids</taxon>
        <taxon>Malvales</taxon>
        <taxon>Malvaceae</taxon>
        <taxon>Helicteroideae</taxon>
        <taxon>Durio</taxon>
    </lineage>
</organism>
<dbReference type="PANTHER" id="PTHR36333">
    <property type="entry name" value="DIMETHYLALLYL, ADENOSINE TRNA METHYLTHIOTRANSFERASE"/>
    <property type="match status" value="1"/>
</dbReference>